<proteinExistence type="predicted"/>
<reference evidence="1 2" key="1">
    <citation type="submission" date="2014-01" db="EMBL/GenBank/DDBJ databases">
        <title>Interspecies Systems Biology Uncovers Metabolites Affecting C. elegans Gene Expression and Life History Traits.</title>
        <authorList>
            <person name="Watson E."/>
            <person name="Macneil L.T."/>
            <person name="Ritter A.D."/>
            <person name="Yilmaz L.S."/>
            <person name="Rosebrock A.P."/>
            <person name="Caudy A.A."/>
            <person name="Walhout A.J."/>
        </authorList>
    </citation>
    <scope>NUCLEOTIDE SEQUENCE [LARGE SCALE GENOMIC DNA]</scope>
    <source>
        <strain evidence="1 2">DA1877</strain>
    </source>
</reference>
<organism evidence="1 2">
    <name type="scientific">Comamonas aquatica DA1877</name>
    <dbReference type="NCBI Taxonomy" id="1457173"/>
    <lineage>
        <taxon>Bacteria</taxon>
        <taxon>Pseudomonadati</taxon>
        <taxon>Pseudomonadota</taxon>
        <taxon>Betaproteobacteria</taxon>
        <taxon>Burkholderiales</taxon>
        <taxon>Comamonadaceae</taxon>
        <taxon>Comamonas</taxon>
    </lineage>
</organism>
<comment type="caution">
    <text evidence="1">The sequence shown here is derived from an EMBL/GenBank/DDBJ whole genome shotgun (WGS) entry which is preliminary data.</text>
</comment>
<dbReference type="Proteomes" id="UP000020766">
    <property type="component" value="Unassembled WGS sequence"/>
</dbReference>
<evidence type="ECO:0000313" key="2">
    <source>
        <dbReference type="Proteomes" id="UP000020766"/>
    </source>
</evidence>
<gene>
    <name evidence="1" type="ORF">AX13_04230</name>
</gene>
<sequence length="53" mass="6148">MPFPMVFAQPLETGLESVQTIQESLLNKLLHTHWRAKSKQLIGVGMRWRSVEQ</sequence>
<name>A0A014MD58_9BURK</name>
<evidence type="ECO:0000313" key="1">
    <source>
        <dbReference type="EMBL" id="EXU79676.1"/>
    </source>
</evidence>
<keyword evidence="2" id="KW-1185">Reference proteome</keyword>
<dbReference type="AlphaFoldDB" id="A0A014MD58"/>
<accession>A0A014MD58</accession>
<protein>
    <submittedName>
        <fullName evidence="1">Uncharacterized protein</fullName>
    </submittedName>
</protein>
<dbReference type="EMBL" id="JBOK01000014">
    <property type="protein sequence ID" value="EXU79676.1"/>
    <property type="molecule type" value="Genomic_DNA"/>
</dbReference>